<reference evidence="1" key="3">
    <citation type="submission" date="2021-05" db="UniProtKB">
        <authorList>
            <consortium name="EnsemblPlants"/>
        </authorList>
    </citation>
    <scope>IDENTIFICATION</scope>
    <source>
        <strain evidence="1">cv. B73</strain>
    </source>
</reference>
<evidence type="ECO:0000313" key="1">
    <source>
        <dbReference type="EnsemblPlants" id="Zm00001eb033990_P001"/>
    </source>
</evidence>
<protein>
    <submittedName>
        <fullName evidence="1">Uncharacterized protein</fullName>
    </submittedName>
</protein>
<dbReference type="Gramene" id="Zm00001eb033990_T001">
    <property type="protein sequence ID" value="Zm00001eb033990_P001"/>
    <property type="gene ID" value="Zm00001eb033990"/>
</dbReference>
<reference evidence="1" key="2">
    <citation type="submission" date="2019-07" db="EMBL/GenBank/DDBJ databases">
        <authorList>
            <person name="Seetharam A."/>
            <person name="Woodhouse M."/>
            <person name="Cannon E."/>
        </authorList>
    </citation>
    <scope>NUCLEOTIDE SEQUENCE [LARGE SCALE GENOMIC DNA]</scope>
    <source>
        <strain evidence="1">cv. B73</strain>
    </source>
</reference>
<name>A0A804LSU7_MAIZE</name>
<dbReference type="Proteomes" id="UP000007305">
    <property type="component" value="Chromosome 1"/>
</dbReference>
<keyword evidence="2" id="KW-1185">Reference proteome</keyword>
<dbReference type="InParanoid" id="A0A804LSU7"/>
<sequence>MRAPTGMLDWFRPHANPIPIAIAMWSLPGFCAGPGAIDDEASAMIASSFMAPVVKKEDSETNDGNLIDLHMV</sequence>
<dbReference type="EnsemblPlants" id="Zm00001eb033990_T001">
    <property type="protein sequence ID" value="Zm00001eb033990_P001"/>
    <property type="gene ID" value="Zm00001eb033990"/>
</dbReference>
<organism evidence="1 2">
    <name type="scientific">Zea mays</name>
    <name type="common">Maize</name>
    <dbReference type="NCBI Taxonomy" id="4577"/>
    <lineage>
        <taxon>Eukaryota</taxon>
        <taxon>Viridiplantae</taxon>
        <taxon>Streptophyta</taxon>
        <taxon>Embryophyta</taxon>
        <taxon>Tracheophyta</taxon>
        <taxon>Spermatophyta</taxon>
        <taxon>Magnoliopsida</taxon>
        <taxon>Liliopsida</taxon>
        <taxon>Poales</taxon>
        <taxon>Poaceae</taxon>
        <taxon>PACMAD clade</taxon>
        <taxon>Panicoideae</taxon>
        <taxon>Andropogonodae</taxon>
        <taxon>Andropogoneae</taxon>
        <taxon>Tripsacinae</taxon>
        <taxon>Zea</taxon>
    </lineage>
</organism>
<evidence type="ECO:0000313" key="2">
    <source>
        <dbReference type="Proteomes" id="UP000007305"/>
    </source>
</evidence>
<dbReference type="AlphaFoldDB" id="A0A804LSU7"/>
<reference evidence="2" key="1">
    <citation type="submission" date="2015-12" db="EMBL/GenBank/DDBJ databases">
        <title>Update maize B73 reference genome by single molecule sequencing technologies.</title>
        <authorList>
            <consortium name="Maize Genome Sequencing Project"/>
            <person name="Ware D."/>
        </authorList>
    </citation>
    <scope>NUCLEOTIDE SEQUENCE [LARGE SCALE GENOMIC DNA]</scope>
    <source>
        <strain evidence="2">cv. B73</strain>
    </source>
</reference>
<accession>A0A804LSU7</accession>
<proteinExistence type="predicted"/>